<protein>
    <recommendedName>
        <fullName evidence="4">NIPSNAP family containing protein</fullName>
    </recommendedName>
</protein>
<evidence type="ECO:0008006" key="4">
    <source>
        <dbReference type="Google" id="ProtNLM"/>
    </source>
</evidence>
<dbReference type="Proteomes" id="UP000019151">
    <property type="component" value="Chromosome"/>
</dbReference>
<proteinExistence type="predicted"/>
<dbReference type="KEGG" id="gba:J421_2424"/>
<sequence length="292" mass="31705">MRPRLTLLAIAGCLLPALPLHAQPAGPPVILQIFREDVKVGKGSAHETIEAQWPAAFRRAATKNHYLAATTSTGGQEAWFMTAVPDYATLEAYDQEIAKAPGLSAELQRLSAADGEMLSGARTFLAELRPDSGPPGAPLDIGKMRGFVITTYRLRPGHTADWMEMRGALVAAYARAGLEHGTAVYEIVQGVTTPTYMVIRPFRSMAEMDARSANASKVRAAMSMEQRARYDKLTSDAVISREVETLMFNPKMSYAPEGMVASDPAFWTPKPVVAQRPSLVKPAVNVKEPPKP</sequence>
<evidence type="ECO:0000256" key="1">
    <source>
        <dbReference type="SAM" id="SignalP"/>
    </source>
</evidence>
<evidence type="ECO:0000313" key="3">
    <source>
        <dbReference type="Proteomes" id="UP000019151"/>
    </source>
</evidence>
<keyword evidence="1" id="KW-0732">Signal</keyword>
<dbReference type="RefSeq" id="WP_148306281.1">
    <property type="nucleotide sequence ID" value="NZ_CP007128.1"/>
</dbReference>
<feature type="signal peptide" evidence="1">
    <location>
        <begin position="1"/>
        <end position="22"/>
    </location>
</feature>
<dbReference type="AlphaFoldDB" id="W0RGQ3"/>
<keyword evidence="3" id="KW-1185">Reference proteome</keyword>
<feature type="chain" id="PRO_5004794089" description="NIPSNAP family containing protein" evidence="1">
    <location>
        <begin position="23"/>
        <end position="292"/>
    </location>
</feature>
<dbReference type="OrthoDB" id="114906at2"/>
<dbReference type="HOGENOM" id="CLU_952353_0_0_0"/>
<reference evidence="2 3" key="1">
    <citation type="journal article" date="2014" name="Genome Announc.">
        <title>Genome Sequence and Methylome of Soil Bacterium Gemmatirosa kalamazoonensis KBS708T, a Member of the Rarely Cultivated Gemmatimonadetes Phylum.</title>
        <authorList>
            <person name="Debruyn J.M."/>
            <person name="Radosevich M."/>
            <person name="Wommack K.E."/>
            <person name="Polson S.W."/>
            <person name="Hauser L.J."/>
            <person name="Fawaz M.N."/>
            <person name="Korlach J."/>
            <person name="Tsai Y.C."/>
        </authorList>
    </citation>
    <scope>NUCLEOTIDE SEQUENCE [LARGE SCALE GENOMIC DNA]</scope>
    <source>
        <strain evidence="2 3">KBS708</strain>
    </source>
</reference>
<organism evidence="2 3">
    <name type="scientific">Gemmatirosa kalamazoonensis</name>
    <dbReference type="NCBI Taxonomy" id="861299"/>
    <lineage>
        <taxon>Bacteria</taxon>
        <taxon>Pseudomonadati</taxon>
        <taxon>Gemmatimonadota</taxon>
        <taxon>Gemmatimonadia</taxon>
        <taxon>Gemmatimonadales</taxon>
        <taxon>Gemmatimonadaceae</taxon>
        <taxon>Gemmatirosa</taxon>
    </lineage>
</organism>
<dbReference type="InParanoid" id="W0RGQ3"/>
<gene>
    <name evidence="2" type="ORF">J421_2424</name>
</gene>
<dbReference type="EMBL" id="CP007128">
    <property type="protein sequence ID" value="AHG89961.1"/>
    <property type="molecule type" value="Genomic_DNA"/>
</dbReference>
<dbReference type="eggNOG" id="ENOG5032W02">
    <property type="taxonomic scope" value="Bacteria"/>
</dbReference>
<accession>W0RGQ3</accession>
<name>W0RGQ3_9BACT</name>
<evidence type="ECO:0000313" key="2">
    <source>
        <dbReference type="EMBL" id="AHG89961.1"/>
    </source>
</evidence>